<accession>A0A4C2A4P4</accession>
<dbReference type="AlphaFoldDB" id="A0A4C2A4P4"/>
<name>A0A4C2A4P4_EUMVA</name>
<evidence type="ECO:0000313" key="2">
    <source>
        <dbReference type="EMBL" id="GBP94204.1"/>
    </source>
</evidence>
<sequence length="107" mass="11339">MKSAGGGCTTCLQKHEAARRCPRAGRSEHLLPVLLTSSPLHRHSAITSPPAFAPLRHHERLDAARPPTKTSGPSGNDVGHIHESELGIPGDYAGVICMSRPTWASSS</sequence>
<proteinExistence type="predicted"/>
<comment type="caution">
    <text evidence="2">The sequence shown here is derived from an EMBL/GenBank/DDBJ whole genome shotgun (WGS) entry which is preliminary data.</text>
</comment>
<organism evidence="2 3">
    <name type="scientific">Eumeta variegata</name>
    <name type="common">Bagworm moth</name>
    <name type="synonym">Eumeta japonica</name>
    <dbReference type="NCBI Taxonomy" id="151549"/>
    <lineage>
        <taxon>Eukaryota</taxon>
        <taxon>Metazoa</taxon>
        <taxon>Ecdysozoa</taxon>
        <taxon>Arthropoda</taxon>
        <taxon>Hexapoda</taxon>
        <taxon>Insecta</taxon>
        <taxon>Pterygota</taxon>
        <taxon>Neoptera</taxon>
        <taxon>Endopterygota</taxon>
        <taxon>Lepidoptera</taxon>
        <taxon>Glossata</taxon>
        <taxon>Ditrysia</taxon>
        <taxon>Tineoidea</taxon>
        <taxon>Psychidae</taxon>
        <taxon>Oiketicinae</taxon>
        <taxon>Eumeta</taxon>
    </lineage>
</organism>
<evidence type="ECO:0000313" key="3">
    <source>
        <dbReference type="Proteomes" id="UP000299102"/>
    </source>
</evidence>
<feature type="region of interest" description="Disordered" evidence="1">
    <location>
        <begin position="63"/>
        <end position="85"/>
    </location>
</feature>
<gene>
    <name evidence="2" type="ORF">EVAR_69559_1</name>
</gene>
<protein>
    <submittedName>
        <fullName evidence="2">Uncharacterized protein</fullName>
    </submittedName>
</protein>
<evidence type="ECO:0000256" key="1">
    <source>
        <dbReference type="SAM" id="MobiDB-lite"/>
    </source>
</evidence>
<keyword evidence="3" id="KW-1185">Reference proteome</keyword>
<reference evidence="2 3" key="1">
    <citation type="journal article" date="2019" name="Commun. Biol.">
        <title>The bagworm genome reveals a unique fibroin gene that provides high tensile strength.</title>
        <authorList>
            <person name="Kono N."/>
            <person name="Nakamura H."/>
            <person name="Ohtoshi R."/>
            <person name="Tomita M."/>
            <person name="Numata K."/>
            <person name="Arakawa K."/>
        </authorList>
    </citation>
    <scope>NUCLEOTIDE SEQUENCE [LARGE SCALE GENOMIC DNA]</scope>
</reference>
<dbReference type="Proteomes" id="UP000299102">
    <property type="component" value="Unassembled WGS sequence"/>
</dbReference>
<dbReference type="EMBL" id="BGZK01002474">
    <property type="protein sequence ID" value="GBP94204.1"/>
    <property type="molecule type" value="Genomic_DNA"/>
</dbReference>